<reference evidence="2 4" key="1">
    <citation type="submission" date="2020-01" db="EMBL/GenBank/DDBJ databases">
        <authorList>
            <consortium name="DOE Joint Genome Institute"/>
            <person name="Haridas S."/>
            <person name="Albert R."/>
            <person name="Binder M."/>
            <person name="Bloem J."/>
            <person name="Labutti K."/>
            <person name="Salamov A."/>
            <person name="Andreopoulos B."/>
            <person name="Baker S.E."/>
            <person name="Barry K."/>
            <person name="Bills G."/>
            <person name="Bluhm B.H."/>
            <person name="Cannon C."/>
            <person name="Castanera R."/>
            <person name="Culley D.E."/>
            <person name="Daum C."/>
            <person name="Ezra D."/>
            <person name="Gonzalez J.B."/>
            <person name="Henrissat B."/>
            <person name="Kuo A."/>
            <person name="Liang C."/>
            <person name="Lipzen A."/>
            <person name="Lutzoni F."/>
            <person name="Magnuson J."/>
            <person name="Mondo S."/>
            <person name="Nolan M."/>
            <person name="Ohm R."/>
            <person name="Pangilinan J."/>
            <person name="Park H.-J."/>
            <person name="Ramirez L."/>
            <person name="Alfaro M."/>
            <person name="Sun H."/>
            <person name="Tritt A."/>
            <person name="Yoshinaga Y."/>
            <person name="Zwiers L.-H."/>
            <person name="Turgeon B.G."/>
            <person name="Goodwin S.B."/>
            <person name="Spatafora J.W."/>
            <person name="Crous P.W."/>
            <person name="Grigoriev I.V."/>
        </authorList>
    </citation>
    <scope>NUCLEOTIDE SEQUENCE</scope>
    <source>
        <strain evidence="2 4">CBS 781.70</strain>
    </source>
</reference>
<proteinExistence type="predicted"/>
<sequence length="57" mass="6428">MARYLLPSSGCRQPPSSTSFSPEGYCIRQSPTFILRGISAFDRSHPFFSTQHSFQTN</sequence>
<evidence type="ECO:0000313" key="2">
    <source>
        <dbReference type="EMBL" id="KAF1816146.1"/>
    </source>
</evidence>
<evidence type="ECO:0000313" key="3">
    <source>
        <dbReference type="Proteomes" id="UP000504638"/>
    </source>
</evidence>
<evidence type="ECO:0000256" key="1">
    <source>
        <dbReference type="SAM" id="MobiDB-lite"/>
    </source>
</evidence>
<accession>A0A6G1GE13</accession>
<dbReference type="EMBL" id="ML975150">
    <property type="protein sequence ID" value="KAF1816146.1"/>
    <property type="molecule type" value="Genomic_DNA"/>
</dbReference>
<feature type="compositionally biased region" description="Polar residues" evidence="1">
    <location>
        <begin position="10"/>
        <end position="21"/>
    </location>
</feature>
<dbReference type="RefSeq" id="XP_033537777.1">
    <property type="nucleotide sequence ID" value="XM_033678583.1"/>
</dbReference>
<organism evidence="2">
    <name type="scientific">Eremomyces bilateralis CBS 781.70</name>
    <dbReference type="NCBI Taxonomy" id="1392243"/>
    <lineage>
        <taxon>Eukaryota</taxon>
        <taxon>Fungi</taxon>
        <taxon>Dikarya</taxon>
        <taxon>Ascomycota</taxon>
        <taxon>Pezizomycotina</taxon>
        <taxon>Dothideomycetes</taxon>
        <taxon>Dothideomycetes incertae sedis</taxon>
        <taxon>Eremomycetales</taxon>
        <taxon>Eremomycetaceae</taxon>
        <taxon>Eremomyces</taxon>
    </lineage>
</organism>
<reference evidence="4" key="2">
    <citation type="submission" date="2020-04" db="EMBL/GenBank/DDBJ databases">
        <authorList>
            <consortium name="NCBI Genome Project"/>
        </authorList>
    </citation>
    <scope>NUCLEOTIDE SEQUENCE</scope>
    <source>
        <strain evidence="4">CBS 781.70</strain>
    </source>
</reference>
<dbReference type="AlphaFoldDB" id="A0A6G1GE13"/>
<evidence type="ECO:0000313" key="4">
    <source>
        <dbReference type="RefSeq" id="XP_033537777.1"/>
    </source>
</evidence>
<dbReference type="GeneID" id="54419153"/>
<gene>
    <name evidence="2 4" type="ORF">P152DRAFT_454389</name>
</gene>
<reference evidence="4" key="3">
    <citation type="submission" date="2025-04" db="UniProtKB">
        <authorList>
            <consortium name="RefSeq"/>
        </authorList>
    </citation>
    <scope>IDENTIFICATION</scope>
    <source>
        <strain evidence="4">CBS 781.70</strain>
    </source>
</reference>
<protein>
    <submittedName>
        <fullName evidence="2 4">Uncharacterized protein</fullName>
    </submittedName>
</protein>
<dbReference type="Proteomes" id="UP000504638">
    <property type="component" value="Unplaced"/>
</dbReference>
<name>A0A6G1GE13_9PEZI</name>
<keyword evidence="3" id="KW-1185">Reference proteome</keyword>
<feature type="region of interest" description="Disordered" evidence="1">
    <location>
        <begin position="1"/>
        <end position="23"/>
    </location>
</feature>